<feature type="binding site" evidence="6">
    <location>
        <position position="202"/>
    </location>
    <ligand>
        <name>Mn(2+)</name>
        <dbReference type="ChEBI" id="CHEBI:29035"/>
    </ligand>
</feature>
<comment type="catalytic activity">
    <reaction evidence="6">
        <text>(S)-4-hydroxy-2-oxopentanoate = acetaldehyde + pyruvate</text>
        <dbReference type="Rhea" id="RHEA:22624"/>
        <dbReference type="ChEBI" id="CHEBI:15343"/>
        <dbReference type="ChEBI" id="CHEBI:15361"/>
        <dbReference type="ChEBI" id="CHEBI:73143"/>
        <dbReference type="EC" id="4.1.3.39"/>
    </reaction>
</comment>
<reference evidence="9" key="1">
    <citation type="submission" date="2020-05" db="EMBL/GenBank/DDBJ databases">
        <title>Complete genome sequence of Pseudomonas sp. Sm006.</title>
        <authorList>
            <person name="Takeuchi K."/>
            <person name="Someya N."/>
        </authorList>
    </citation>
    <scope>NUCLEOTIDE SEQUENCE</scope>
    <source>
        <strain evidence="9">Sm006</strain>
    </source>
</reference>
<dbReference type="InterPro" id="IPR035685">
    <property type="entry name" value="DRE_TIM_HOA"/>
</dbReference>
<dbReference type="HAMAP" id="MF_01656">
    <property type="entry name" value="HOA"/>
    <property type="match status" value="1"/>
</dbReference>
<dbReference type="RefSeq" id="WP_021218021.1">
    <property type="nucleotide sequence ID" value="NZ_AP023081.1"/>
</dbReference>
<evidence type="ECO:0000256" key="3">
    <source>
        <dbReference type="ARBA" id="ARBA00022797"/>
    </source>
</evidence>
<dbReference type="SUPFAM" id="SSF89000">
    <property type="entry name" value="post-HMGL domain-like"/>
    <property type="match status" value="1"/>
</dbReference>
<evidence type="ECO:0000256" key="1">
    <source>
        <dbReference type="ARBA" id="ARBA00008944"/>
    </source>
</evidence>
<organism evidence="10">
    <name type="scientific">Pseudomonas solani</name>
    <dbReference type="NCBI Taxonomy" id="2731552"/>
    <lineage>
        <taxon>Bacteria</taxon>
        <taxon>Pseudomonadati</taxon>
        <taxon>Pseudomonadota</taxon>
        <taxon>Gammaproteobacteria</taxon>
        <taxon>Pseudomonadales</taxon>
        <taxon>Pseudomonadaceae</taxon>
        <taxon>Pseudomonas</taxon>
    </lineage>
</organism>
<evidence type="ECO:0000256" key="2">
    <source>
        <dbReference type="ARBA" id="ARBA00022723"/>
    </source>
</evidence>
<feature type="domain" description="Pyruvate carboxyltransferase" evidence="8">
    <location>
        <begin position="9"/>
        <end position="261"/>
    </location>
</feature>
<dbReference type="CDD" id="cd07943">
    <property type="entry name" value="DRE_TIM_HOA"/>
    <property type="match status" value="1"/>
</dbReference>
<dbReference type="SUPFAM" id="SSF51569">
    <property type="entry name" value="Aldolase"/>
    <property type="match status" value="1"/>
</dbReference>
<dbReference type="GO" id="GO:0003852">
    <property type="term" value="F:2-isopropylmalate synthase activity"/>
    <property type="evidence" value="ECO:0007669"/>
    <property type="project" value="TreeGrafter"/>
</dbReference>
<keyword evidence="11" id="KW-1185">Reference proteome</keyword>
<dbReference type="NCBIfam" id="NF006049">
    <property type="entry name" value="PRK08195.1"/>
    <property type="match status" value="1"/>
</dbReference>
<dbReference type="NCBIfam" id="TIGR03217">
    <property type="entry name" value="4OH_2_O_val_ald"/>
    <property type="match status" value="1"/>
</dbReference>
<dbReference type="FunFam" id="1.10.8.60:FF:000042">
    <property type="entry name" value="4-hydroxy-2-oxovalerate aldolase"/>
    <property type="match status" value="1"/>
</dbReference>
<evidence type="ECO:0000259" key="8">
    <source>
        <dbReference type="PROSITE" id="PS50991"/>
    </source>
</evidence>
<dbReference type="AlphaFoldDB" id="A0AAU7Y5P8"/>
<feature type="binding site" evidence="6">
    <location>
        <position position="200"/>
    </location>
    <ligand>
        <name>Mn(2+)</name>
        <dbReference type="ChEBI" id="CHEBI:29035"/>
    </ligand>
</feature>
<keyword evidence="5 6" id="KW-0456">Lyase</keyword>
<dbReference type="EMBL" id="CP158373">
    <property type="protein sequence ID" value="XBY65609.1"/>
    <property type="molecule type" value="Genomic_DNA"/>
</dbReference>
<feature type="binding site" evidence="6">
    <location>
        <position position="291"/>
    </location>
    <ligand>
        <name>substrate</name>
    </ligand>
</feature>
<gene>
    <name evidence="10" type="primary">dmpG</name>
    <name evidence="9" type="synonym">mhpE</name>
    <name evidence="10" type="ORF">ABS648_07540</name>
    <name evidence="9" type="ORF">PSm6_34040</name>
</gene>
<reference evidence="10" key="2">
    <citation type="submission" date="2023-08" db="EMBL/GenBank/DDBJ databases">
        <title>Increased levels of nutrients transform a symbiont into a lethal pathobiont.</title>
        <authorList>
            <person name="Lachnit T."/>
            <person name="Ulrich L."/>
            <person name="Willmer F.M."/>
            <person name="Hasenbein T."/>
            <person name="Steiner L.X."/>
            <person name="Wolters M."/>
            <person name="Herbst E.M."/>
            <person name="Deines P."/>
        </authorList>
    </citation>
    <scope>NUCLEOTIDE SEQUENCE</scope>
    <source>
        <strain evidence="10">T3</strain>
    </source>
</reference>
<dbReference type="InterPro" id="IPR012425">
    <property type="entry name" value="DmpG_comm"/>
</dbReference>
<feature type="binding site" evidence="6">
    <location>
        <position position="18"/>
    </location>
    <ligand>
        <name>Mn(2+)</name>
        <dbReference type="ChEBI" id="CHEBI:29035"/>
    </ligand>
</feature>
<dbReference type="Pfam" id="PF00682">
    <property type="entry name" value="HMGL-like"/>
    <property type="match status" value="1"/>
</dbReference>
<feature type="binding site" evidence="6">
    <location>
        <position position="200"/>
    </location>
    <ligand>
        <name>substrate</name>
    </ligand>
</feature>
<dbReference type="GO" id="GO:0008701">
    <property type="term" value="F:4-hydroxy-2-oxovalerate aldolase activity"/>
    <property type="evidence" value="ECO:0007669"/>
    <property type="project" value="UniProtKB-UniRule"/>
</dbReference>
<dbReference type="GO" id="GO:0009098">
    <property type="term" value="P:L-leucine biosynthetic process"/>
    <property type="evidence" value="ECO:0007669"/>
    <property type="project" value="TreeGrafter"/>
</dbReference>
<evidence type="ECO:0000313" key="10">
    <source>
        <dbReference type="EMBL" id="XBY65609.1"/>
    </source>
</evidence>
<comment type="similarity">
    <text evidence="1 6">Belongs to the 4-hydroxy-2-oxovalerate aldolase family.</text>
</comment>
<dbReference type="PANTHER" id="PTHR10277:SF9">
    <property type="entry name" value="2-ISOPROPYLMALATE SYNTHASE 1, CHLOROPLASTIC-RELATED"/>
    <property type="match status" value="1"/>
</dbReference>
<proteinExistence type="inferred from homology"/>
<dbReference type="InterPro" id="IPR013785">
    <property type="entry name" value="Aldolase_TIM"/>
</dbReference>
<dbReference type="Gene3D" id="1.10.8.60">
    <property type="match status" value="1"/>
</dbReference>
<keyword evidence="3 6" id="KW-0058">Aromatic hydrocarbons catabolism</keyword>
<dbReference type="PANTHER" id="PTHR10277">
    <property type="entry name" value="HOMOCITRATE SYNTHASE-RELATED"/>
    <property type="match status" value="1"/>
</dbReference>
<evidence type="ECO:0000256" key="7">
    <source>
        <dbReference type="NCBIfam" id="TIGR03217"/>
    </source>
</evidence>
<dbReference type="EMBL" id="AP023081">
    <property type="protein sequence ID" value="BCD86997.1"/>
    <property type="molecule type" value="Genomic_DNA"/>
</dbReference>
<feature type="binding site" evidence="6">
    <location>
        <begin position="17"/>
        <end position="18"/>
    </location>
    <ligand>
        <name>substrate</name>
    </ligand>
</feature>
<dbReference type="Pfam" id="PF07836">
    <property type="entry name" value="DmpG_comm"/>
    <property type="match status" value="1"/>
</dbReference>
<dbReference type="InterPro" id="IPR050073">
    <property type="entry name" value="2-IPM_HCS-like"/>
</dbReference>
<keyword evidence="4 6" id="KW-0464">Manganese</keyword>
<name>A0AAU7Y5P8_9PSED</name>
<accession>A0AAU7Y5P8</accession>
<feature type="active site" description="Proton acceptor" evidence="6">
    <location>
        <position position="21"/>
    </location>
</feature>
<dbReference type="InterPro" id="IPR017629">
    <property type="entry name" value="4OH_2_O-val_aldolase"/>
</dbReference>
<evidence type="ECO:0000256" key="5">
    <source>
        <dbReference type="ARBA" id="ARBA00023239"/>
    </source>
</evidence>
<dbReference type="Proteomes" id="UP001064896">
    <property type="component" value="Chromosome"/>
</dbReference>
<evidence type="ECO:0000256" key="6">
    <source>
        <dbReference type="HAMAP-Rule" id="MF_01656"/>
    </source>
</evidence>
<dbReference type="EC" id="4.1.3.39" evidence="6 7"/>
<dbReference type="InterPro" id="IPR000891">
    <property type="entry name" value="PYR_CT"/>
</dbReference>
<feature type="binding site" evidence="6">
    <location>
        <position position="171"/>
    </location>
    <ligand>
        <name>substrate</name>
    </ligand>
</feature>
<keyword evidence="2 6" id="KW-0479">Metal-binding</keyword>
<evidence type="ECO:0000256" key="4">
    <source>
        <dbReference type="ARBA" id="ARBA00023211"/>
    </source>
</evidence>
<dbReference type="PROSITE" id="PS50991">
    <property type="entry name" value="PYR_CT"/>
    <property type="match status" value="1"/>
</dbReference>
<dbReference type="Gene3D" id="3.20.20.70">
    <property type="entry name" value="Aldolase class I"/>
    <property type="match status" value="1"/>
</dbReference>
<evidence type="ECO:0000313" key="11">
    <source>
        <dbReference type="Proteomes" id="UP001064896"/>
    </source>
</evidence>
<feature type="site" description="Transition state stabilizer" evidence="6">
    <location>
        <position position="17"/>
    </location>
</feature>
<protein>
    <recommendedName>
        <fullName evidence="6 7">4-hydroxy-2-oxovalerate aldolase</fullName>
        <shortName evidence="6">HOA</shortName>
        <ecNumber evidence="6 7">4.1.3.39</ecNumber>
    </recommendedName>
    <alternativeName>
        <fullName evidence="6">4-hydroxy-2-keto-pentanoic acid aldolase</fullName>
    </alternativeName>
    <alternativeName>
        <fullName evidence="6">4-hydroxy-2-oxopentanoate aldolase</fullName>
    </alternativeName>
</protein>
<evidence type="ECO:0000313" key="9">
    <source>
        <dbReference type="EMBL" id="BCD86997.1"/>
    </source>
</evidence>
<dbReference type="GO" id="GO:0030145">
    <property type="term" value="F:manganese ion binding"/>
    <property type="evidence" value="ECO:0007669"/>
    <property type="project" value="UniProtKB-UniRule"/>
</dbReference>
<sequence length="345" mass="37193">MTATPGKKLYISDVTLRDGMHAIRHQYSLEQVQTIARALDQARVDSIEIAHGDGLQGSSFNYGFGAHTDLEWIEAAADVLQHARIATLLLPGIGTVHDLKAAHAAGARVVRVATHCTEADVSRQHIEYARHLGMDTVGFLMMSHMQTPDGLARQAKLMESYGATCIYVVDSGGAMGMQDIRERFRALKAVLDPATATGIHAHHNLSLGVANSIAAVEEGCDRIDASLAGMGAGAGNAPLEVFIAAAERLGWHHGTDLLALMDAADDIVRPLQDRPVRVDRETLALGYAGVYSSFLRHAEVAAARYGLKTVDILVELGQRRMVGGQEDMIVDVALDLLARRQEPRP</sequence>